<dbReference type="EMBL" id="JAKZHW010000001">
    <property type="protein sequence ID" value="MCH8615135.1"/>
    <property type="molecule type" value="Genomic_DNA"/>
</dbReference>
<accession>A0ABS9VJH8</accession>
<comment type="subcellular location">
    <subcellularLocation>
        <location evidence="6">Cytoplasm</location>
    </subcellularLocation>
</comment>
<dbReference type="RefSeq" id="WP_241445833.1">
    <property type="nucleotide sequence ID" value="NZ_JAKZHW010000001.1"/>
</dbReference>
<evidence type="ECO:0000256" key="1">
    <source>
        <dbReference type="ARBA" id="ARBA00009990"/>
    </source>
</evidence>
<dbReference type="Pfam" id="PF02556">
    <property type="entry name" value="SecB"/>
    <property type="match status" value="1"/>
</dbReference>
<protein>
    <recommendedName>
        <fullName evidence="6">Protein-export protein SecB</fullName>
    </recommendedName>
</protein>
<dbReference type="Proteomes" id="UP001203058">
    <property type="component" value="Unassembled WGS sequence"/>
</dbReference>
<dbReference type="SUPFAM" id="SSF54611">
    <property type="entry name" value="SecB-like"/>
    <property type="match status" value="1"/>
</dbReference>
<evidence type="ECO:0000256" key="7">
    <source>
        <dbReference type="SAM" id="MobiDB-lite"/>
    </source>
</evidence>
<evidence type="ECO:0000313" key="9">
    <source>
        <dbReference type="Proteomes" id="UP001203058"/>
    </source>
</evidence>
<keyword evidence="5 6" id="KW-0143">Chaperone</keyword>
<evidence type="ECO:0000256" key="5">
    <source>
        <dbReference type="ARBA" id="ARBA00023186"/>
    </source>
</evidence>
<keyword evidence="6" id="KW-0963">Cytoplasm</keyword>
<dbReference type="HAMAP" id="MF_00821">
    <property type="entry name" value="SecB"/>
    <property type="match status" value="1"/>
</dbReference>
<proteinExistence type="inferred from homology"/>
<dbReference type="InterPro" id="IPR035958">
    <property type="entry name" value="SecB-like_sf"/>
</dbReference>
<dbReference type="NCBIfam" id="TIGR00809">
    <property type="entry name" value="secB"/>
    <property type="match status" value="1"/>
</dbReference>
<evidence type="ECO:0000256" key="2">
    <source>
        <dbReference type="ARBA" id="ARBA00022448"/>
    </source>
</evidence>
<comment type="similarity">
    <text evidence="1 6">Belongs to the SecB family.</text>
</comment>
<gene>
    <name evidence="6 8" type="primary">secB</name>
    <name evidence="8" type="ORF">LZ016_03310</name>
</gene>
<reference evidence="8 9" key="1">
    <citation type="submission" date="2022-03" db="EMBL/GenBank/DDBJ databases">
        <authorList>
            <person name="Jo J.-H."/>
            <person name="Im W.-T."/>
        </authorList>
    </citation>
    <scope>NUCLEOTIDE SEQUENCE [LARGE SCALE GENOMIC DNA]</scope>
    <source>
        <strain evidence="8 9">SM33</strain>
    </source>
</reference>
<comment type="function">
    <text evidence="6">One of the proteins required for the normal export of preproteins out of the cell cytoplasm. It is a molecular chaperone that binds to a subset of precursor proteins, maintaining them in a translocation-competent state. It also specifically binds to its receptor SecA.</text>
</comment>
<dbReference type="PANTHER" id="PTHR36918:SF1">
    <property type="entry name" value="PROTEIN-EXPORT PROTEIN SECB"/>
    <property type="match status" value="1"/>
</dbReference>
<comment type="caution">
    <text evidence="8">The sequence shown here is derived from an EMBL/GenBank/DDBJ whole genome shotgun (WGS) entry which is preliminary data.</text>
</comment>
<name>A0ABS9VJH8_9SPHN</name>
<keyword evidence="9" id="KW-1185">Reference proteome</keyword>
<dbReference type="InterPro" id="IPR003708">
    <property type="entry name" value="SecB"/>
</dbReference>
<comment type="subunit">
    <text evidence="6">Homotetramer, a dimer of dimers. One homotetramer interacts with 1 SecA dimer.</text>
</comment>
<dbReference type="PRINTS" id="PR01594">
    <property type="entry name" value="SECBCHAPRONE"/>
</dbReference>
<evidence type="ECO:0000256" key="4">
    <source>
        <dbReference type="ARBA" id="ARBA00023010"/>
    </source>
</evidence>
<dbReference type="NCBIfam" id="NF004392">
    <property type="entry name" value="PRK05751.1-3"/>
    <property type="match status" value="1"/>
</dbReference>
<evidence type="ECO:0000313" key="8">
    <source>
        <dbReference type="EMBL" id="MCH8615135.1"/>
    </source>
</evidence>
<keyword evidence="2 6" id="KW-0813">Transport</keyword>
<keyword evidence="3 6" id="KW-0653">Protein transport</keyword>
<dbReference type="Gene3D" id="3.10.420.10">
    <property type="entry name" value="SecB-like"/>
    <property type="match status" value="1"/>
</dbReference>
<dbReference type="PANTHER" id="PTHR36918">
    <property type="match status" value="1"/>
</dbReference>
<feature type="region of interest" description="Disordered" evidence="7">
    <location>
        <begin position="155"/>
        <end position="177"/>
    </location>
</feature>
<organism evidence="8 9">
    <name type="scientific">Sphingomonas telluris</name>
    <dbReference type="NCBI Taxonomy" id="2907998"/>
    <lineage>
        <taxon>Bacteria</taxon>
        <taxon>Pseudomonadati</taxon>
        <taxon>Pseudomonadota</taxon>
        <taxon>Alphaproteobacteria</taxon>
        <taxon>Sphingomonadales</taxon>
        <taxon>Sphingomonadaceae</taxon>
        <taxon>Sphingomonas</taxon>
    </lineage>
</organism>
<keyword evidence="4 6" id="KW-0811">Translocation</keyword>
<evidence type="ECO:0000256" key="3">
    <source>
        <dbReference type="ARBA" id="ARBA00022927"/>
    </source>
</evidence>
<sequence>MADQDLINSGNGSGDANTGPQAATLAQYIKDLSIENPNSPQVYQWQEQPRVDVQFNINVEKASDELHEVIIKLEVSARSDSGVQFLVDLSYAGLFGLRNFPEEAMGPFLLVEAPRLLFPFARQIVAEATQNTGFPPLLLDGIDFGAAYLAQLQAQQGVEGDAPPSDESGPADENSVN</sequence>
<evidence type="ECO:0000256" key="6">
    <source>
        <dbReference type="HAMAP-Rule" id="MF_00821"/>
    </source>
</evidence>